<protein>
    <submittedName>
        <fullName evidence="1">Uncharacterized protein</fullName>
    </submittedName>
</protein>
<organism evidence="1 2">
    <name type="scientific">Candidatus Olsenella stercoravium</name>
    <dbReference type="NCBI Taxonomy" id="2838713"/>
    <lineage>
        <taxon>Bacteria</taxon>
        <taxon>Bacillati</taxon>
        <taxon>Actinomycetota</taxon>
        <taxon>Coriobacteriia</taxon>
        <taxon>Coriobacteriales</taxon>
        <taxon>Atopobiaceae</taxon>
        <taxon>Olsenella</taxon>
    </lineage>
</organism>
<dbReference type="AlphaFoldDB" id="A0A9D2DKZ6"/>
<sequence>MTKIKDMSKRERKVLDACHNGWFMSGEYRAIMDGHERSFNADSKRLLFKDVDEWFSSHEQNHADSPLLVKCVCAA</sequence>
<evidence type="ECO:0000313" key="2">
    <source>
        <dbReference type="Proteomes" id="UP000824029"/>
    </source>
</evidence>
<gene>
    <name evidence="1" type="ORF">IAA22_08505</name>
</gene>
<comment type="caution">
    <text evidence="1">The sequence shown here is derived from an EMBL/GenBank/DDBJ whole genome shotgun (WGS) entry which is preliminary data.</text>
</comment>
<reference evidence="1" key="2">
    <citation type="submission" date="2021-04" db="EMBL/GenBank/DDBJ databases">
        <authorList>
            <person name="Gilroy R."/>
        </authorList>
    </citation>
    <scope>NUCLEOTIDE SEQUENCE</scope>
    <source>
        <strain evidence="1">ChiHecolR3B27-1887</strain>
    </source>
</reference>
<name>A0A9D2DKZ6_9ACTN</name>
<dbReference type="EMBL" id="DXBZ01000166">
    <property type="protein sequence ID" value="HIZ19131.1"/>
    <property type="molecule type" value="Genomic_DNA"/>
</dbReference>
<accession>A0A9D2DKZ6</accession>
<evidence type="ECO:0000313" key="1">
    <source>
        <dbReference type="EMBL" id="HIZ19131.1"/>
    </source>
</evidence>
<dbReference type="Proteomes" id="UP000824029">
    <property type="component" value="Unassembled WGS sequence"/>
</dbReference>
<reference evidence="1" key="1">
    <citation type="journal article" date="2021" name="PeerJ">
        <title>Extensive microbial diversity within the chicken gut microbiome revealed by metagenomics and culture.</title>
        <authorList>
            <person name="Gilroy R."/>
            <person name="Ravi A."/>
            <person name="Getino M."/>
            <person name="Pursley I."/>
            <person name="Horton D.L."/>
            <person name="Alikhan N.F."/>
            <person name="Baker D."/>
            <person name="Gharbi K."/>
            <person name="Hall N."/>
            <person name="Watson M."/>
            <person name="Adriaenssens E.M."/>
            <person name="Foster-Nyarko E."/>
            <person name="Jarju S."/>
            <person name="Secka A."/>
            <person name="Antonio M."/>
            <person name="Oren A."/>
            <person name="Chaudhuri R.R."/>
            <person name="La Ragione R."/>
            <person name="Hildebrand F."/>
            <person name="Pallen M.J."/>
        </authorList>
    </citation>
    <scope>NUCLEOTIDE SEQUENCE</scope>
    <source>
        <strain evidence="1">ChiHecolR3B27-1887</strain>
    </source>
</reference>
<proteinExistence type="predicted"/>